<feature type="binding site" evidence="10">
    <location>
        <position position="63"/>
    </location>
    <ligand>
        <name>substrate</name>
    </ligand>
</feature>
<dbReference type="InterPro" id="IPR032466">
    <property type="entry name" value="Metal_Hydrolase"/>
</dbReference>
<dbReference type="AlphaFoldDB" id="A0A6S7AW40"/>
<name>A0A6S7AW40_9BURK</name>
<feature type="modified residue" description="N6-carboxylysine" evidence="10">
    <location>
        <position position="133"/>
    </location>
</feature>
<dbReference type="PIRSF" id="PIRSF001237">
    <property type="entry name" value="DHOdimr"/>
    <property type="match status" value="1"/>
</dbReference>
<feature type="binding site" evidence="10">
    <location>
        <position position="300"/>
    </location>
    <ligand>
        <name>substrate</name>
    </ligand>
</feature>
<evidence type="ECO:0000256" key="1">
    <source>
        <dbReference type="ARBA" id="ARBA00002368"/>
    </source>
</evidence>
<dbReference type="InterPro" id="IPR006680">
    <property type="entry name" value="Amidohydro-rel"/>
</dbReference>
<feature type="binding site" evidence="10">
    <location>
        <begin position="37"/>
        <end position="39"/>
    </location>
    <ligand>
        <name>substrate</name>
    </ligand>
</feature>
<dbReference type="EMBL" id="CADIKM010000003">
    <property type="protein sequence ID" value="CAB3779681.1"/>
    <property type="molecule type" value="Genomic_DNA"/>
</dbReference>
<feature type="binding site" evidence="10">
    <location>
        <position position="170"/>
    </location>
    <ligand>
        <name>Zn(2+)</name>
        <dbReference type="ChEBI" id="CHEBI:29105"/>
        <label>2</label>
    </ligand>
</feature>
<evidence type="ECO:0000256" key="4">
    <source>
        <dbReference type="ARBA" id="ARBA00012860"/>
    </source>
</evidence>
<dbReference type="NCBIfam" id="TIGR00856">
    <property type="entry name" value="pyrC_dimer"/>
    <property type="match status" value="1"/>
</dbReference>
<evidence type="ECO:0000256" key="5">
    <source>
        <dbReference type="ARBA" id="ARBA00022723"/>
    </source>
</evidence>
<dbReference type="PROSITE" id="PS00482">
    <property type="entry name" value="DIHYDROOROTASE_1"/>
    <property type="match status" value="1"/>
</dbReference>
<keyword evidence="8 10" id="KW-0665">Pyrimidine biosynthesis</keyword>
<keyword evidence="7 10" id="KW-0862">Zinc</keyword>
<evidence type="ECO:0000256" key="10">
    <source>
        <dbReference type="HAMAP-Rule" id="MF_00219"/>
    </source>
</evidence>
<feature type="binding site" description="via carbamate group" evidence="10">
    <location>
        <position position="133"/>
    </location>
    <ligand>
        <name>Zn(2+)</name>
        <dbReference type="ChEBI" id="CHEBI:29105"/>
        <label>2</label>
    </ligand>
</feature>
<feature type="binding site" evidence="10">
    <location>
        <position position="170"/>
    </location>
    <ligand>
        <name>substrate</name>
    </ligand>
</feature>
<protein>
    <recommendedName>
        <fullName evidence="4 10">Dihydroorotase</fullName>
        <shortName evidence="10">DHOase</shortName>
        <ecNumber evidence="4 10">3.5.2.3</ecNumber>
    </recommendedName>
</protein>
<dbReference type="PANTHER" id="PTHR43137:SF1">
    <property type="entry name" value="DIHYDROOROTASE"/>
    <property type="match status" value="1"/>
</dbReference>
<feature type="domain" description="Amidohydrolase-related" evidence="12">
    <location>
        <begin position="33"/>
        <end position="339"/>
    </location>
</feature>
<evidence type="ECO:0000256" key="7">
    <source>
        <dbReference type="ARBA" id="ARBA00022833"/>
    </source>
</evidence>
<dbReference type="Gene3D" id="3.20.20.140">
    <property type="entry name" value="Metal-dependent hydrolases"/>
    <property type="match status" value="1"/>
</dbReference>
<comment type="similarity">
    <text evidence="3 10 11">Belongs to the metallo-dependent hydrolases superfamily. DHOase family. Class II DHOase subfamily.</text>
</comment>
<dbReference type="GO" id="GO:0005829">
    <property type="term" value="C:cytosol"/>
    <property type="evidence" value="ECO:0007669"/>
    <property type="project" value="TreeGrafter"/>
</dbReference>
<feature type="binding site" evidence="10">
    <location>
        <position position="288"/>
    </location>
    <ligand>
        <name>substrate</name>
    </ligand>
</feature>
<feature type="binding site" description="via carbamate group" evidence="10">
    <location>
        <position position="133"/>
    </location>
    <ligand>
        <name>Zn(2+)</name>
        <dbReference type="ChEBI" id="CHEBI:29105"/>
        <label>1</label>
    </ligand>
</feature>
<evidence type="ECO:0000256" key="11">
    <source>
        <dbReference type="RuleBase" id="RU003440"/>
    </source>
</evidence>
<evidence type="ECO:0000256" key="6">
    <source>
        <dbReference type="ARBA" id="ARBA00022801"/>
    </source>
</evidence>
<dbReference type="Proteomes" id="UP000494115">
    <property type="component" value="Unassembled WGS sequence"/>
</dbReference>
<proteinExistence type="inferred from homology"/>
<comment type="catalytic activity">
    <reaction evidence="9 10 11">
        <text>(S)-dihydroorotate + H2O = N-carbamoyl-L-aspartate + H(+)</text>
        <dbReference type="Rhea" id="RHEA:24296"/>
        <dbReference type="ChEBI" id="CHEBI:15377"/>
        <dbReference type="ChEBI" id="CHEBI:15378"/>
        <dbReference type="ChEBI" id="CHEBI:30864"/>
        <dbReference type="ChEBI" id="CHEBI:32814"/>
        <dbReference type="EC" id="3.5.2.3"/>
    </reaction>
</comment>
<dbReference type="SUPFAM" id="SSF51556">
    <property type="entry name" value="Metallo-dependent hydrolases"/>
    <property type="match status" value="1"/>
</dbReference>
<keyword evidence="6 10" id="KW-0378">Hydrolase</keyword>
<feature type="active site" evidence="10">
    <location>
        <position position="284"/>
    </location>
</feature>
<evidence type="ECO:0000256" key="2">
    <source>
        <dbReference type="ARBA" id="ARBA00004880"/>
    </source>
</evidence>
<dbReference type="GO" id="GO:0044205">
    <property type="term" value="P:'de novo' UMP biosynthetic process"/>
    <property type="evidence" value="ECO:0007669"/>
    <property type="project" value="UniProtKB-UniRule"/>
</dbReference>
<dbReference type="FunFam" id="3.20.20.140:FF:000006">
    <property type="entry name" value="Dihydroorotase"/>
    <property type="match status" value="1"/>
</dbReference>
<reference evidence="13 14" key="1">
    <citation type="submission" date="2020-04" db="EMBL/GenBank/DDBJ databases">
        <authorList>
            <person name="De Canck E."/>
        </authorList>
    </citation>
    <scope>NUCLEOTIDE SEQUENCE [LARGE SCALE GENOMIC DNA]</scope>
    <source>
        <strain evidence="13 14">LMG 28138</strain>
    </source>
</reference>
<evidence type="ECO:0000259" key="12">
    <source>
        <dbReference type="Pfam" id="PF01979"/>
    </source>
</evidence>
<feature type="binding site" evidence="10">
    <location>
        <position position="284"/>
    </location>
    <ligand>
        <name>Zn(2+)</name>
        <dbReference type="ChEBI" id="CHEBI:29105"/>
        <label>1</label>
    </ligand>
</feature>
<dbReference type="Pfam" id="PF01979">
    <property type="entry name" value="Amidohydro_1"/>
    <property type="match status" value="1"/>
</dbReference>
<dbReference type="PROSITE" id="PS00483">
    <property type="entry name" value="DIHYDROOROTASE_2"/>
    <property type="match status" value="1"/>
</dbReference>
<dbReference type="PANTHER" id="PTHR43137">
    <property type="entry name" value="DIHYDROOROTASE"/>
    <property type="match status" value="1"/>
</dbReference>
<dbReference type="InterPro" id="IPR004721">
    <property type="entry name" value="DHOdimr"/>
</dbReference>
<evidence type="ECO:0000313" key="13">
    <source>
        <dbReference type="EMBL" id="CAB3779681.1"/>
    </source>
</evidence>
<keyword evidence="5 10" id="KW-0479">Metal-binding</keyword>
<comment type="cofactor">
    <cofactor evidence="10 11">
        <name>Zn(2+)</name>
        <dbReference type="ChEBI" id="CHEBI:29105"/>
    </cofactor>
    <text evidence="10 11">Binds 2 Zn(2+) ions per subunit.</text>
</comment>
<comment type="function">
    <text evidence="1 10">Catalyzes the reversible cyclization of carbamoyl aspartate to dihydroorotate.</text>
</comment>
<organism evidence="13 14">
    <name type="scientific">Pararobbsia alpina</name>
    <dbReference type="NCBI Taxonomy" id="621374"/>
    <lineage>
        <taxon>Bacteria</taxon>
        <taxon>Pseudomonadati</taxon>
        <taxon>Pseudomonadota</taxon>
        <taxon>Betaproteobacteria</taxon>
        <taxon>Burkholderiales</taxon>
        <taxon>Burkholderiaceae</taxon>
        <taxon>Pararobbsia</taxon>
    </lineage>
</organism>
<sequence>MSTIFTPPVSPATPSASDTAASVQTLTLARPDDWHLHLRDGATMAAVLPHTARQFGRAIVMPNLKPPVTTVAMAAAYRARILAALSAAPSGAPSVATSGVPSFEPLMTLYLTDNTPADEIRRAVESGFVHGVKLYPAGATTNSDAGVTSLAKCAPALEAMQELGLPLLVHGEVTDPAIDLFDREKVFIDKVMIPLRRDYPALRVVFEHITTAEAAAYVRDAEATPGQLGATITAHHLLYNRNAIFQGGIRPHYYCLPVLKRETHRLALVEAATSGNPRFFLGTDSAPHEKGTKENACGCAGCYTALHALELYAEAFDHAGALARLEGFASFFGADFYRLPRSREQVTLRRESWALPAEVPMGEGAKLVPLRAGEQIAWRLA</sequence>
<feature type="binding site" evidence="10">
    <location>
        <position position="37"/>
    </location>
    <ligand>
        <name>Zn(2+)</name>
        <dbReference type="ChEBI" id="CHEBI:29105"/>
        <label>1</label>
    </ligand>
</feature>
<dbReference type="EC" id="3.5.2.3" evidence="4 10"/>
<dbReference type="InterPro" id="IPR002195">
    <property type="entry name" value="Dihydroorotase_CS"/>
</dbReference>
<evidence type="ECO:0000313" key="14">
    <source>
        <dbReference type="Proteomes" id="UP000494115"/>
    </source>
</evidence>
<feature type="binding site" evidence="10">
    <location>
        <position position="35"/>
    </location>
    <ligand>
        <name>Zn(2+)</name>
        <dbReference type="ChEBI" id="CHEBI:29105"/>
        <label>1</label>
    </ligand>
</feature>
<dbReference type="GO" id="GO:0004151">
    <property type="term" value="F:dihydroorotase activity"/>
    <property type="evidence" value="ECO:0007669"/>
    <property type="project" value="UniProtKB-UniRule"/>
</dbReference>
<dbReference type="HAMAP" id="MF_00219">
    <property type="entry name" value="PyrC_classII"/>
    <property type="match status" value="1"/>
</dbReference>
<evidence type="ECO:0000256" key="9">
    <source>
        <dbReference type="ARBA" id="ARBA00048492"/>
    </source>
</evidence>
<keyword evidence="14" id="KW-1185">Reference proteome</keyword>
<dbReference type="GO" id="GO:0008270">
    <property type="term" value="F:zinc ion binding"/>
    <property type="evidence" value="ECO:0007669"/>
    <property type="project" value="UniProtKB-UniRule"/>
</dbReference>
<accession>A0A6S7AW40</accession>
<feature type="binding site" evidence="10">
    <location>
        <position position="208"/>
    </location>
    <ligand>
        <name>Zn(2+)</name>
        <dbReference type="ChEBI" id="CHEBI:29105"/>
        <label>2</label>
    </ligand>
</feature>
<comment type="subunit">
    <text evidence="10">Homodimer.</text>
</comment>
<evidence type="ECO:0000256" key="8">
    <source>
        <dbReference type="ARBA" id="ARBA00022975"/>
    </source>
</evidence>
<dbReference type="GO" id="GO:0006207">
    <property type="term" value="P:'de novo' pyrimidine nucleobase biosynthetic process"/>
    <property type="evidence" value="ECO:0007669"/>
    <property type="project" value="TreeGrafter"/>
</dbReference>
<evidence type="ECO:0000256" key="3">
    <source>
        <dbReference type="ARBA" id="ARBA00005631"/>
    </source>
</evidence>
<dbReference type="CDD" id="cd01294">
    <property type="entry name" value="DHOase"/>
    <property type="match status" value="1"/>
</dbReference>
<comment type="pathway">
    <text evidence="2 10 11">Pyrimidine metabolism; UMP biosynthesis via de novo pathway; (S)-dihydroorotate from bicarbonate: step 3/3.</text>
</comment>
<gene>
    <name evidence="10 13" type="primary">pyrC</name>
    <name evidence="13" type="ORF">LMG28138_00876</name>
</gene>
<feature type="binding site" evidence="10">
    <location>
        <position position="256"/>
    </location>
    <ligand>
        <name>substrate</name>
    </ligand>
</feature>
<dbReference type="UniPathway" id="UPA00070">
    <property type="reaction ID" value="UER00117"/>
</dbReference>
<dbReference type="RefSeq" id="WP_175103424.1">
    <property type="nucleotide sequence ID" value="NZ_CADIKM010000003.1"/>
</dbReference>